<dbReference type="EMBL" id="GGEC01078723">
    <property type="protein sequence ID" value="MBX59207.1"/>
    <property type="molecule type" value="Transcribed_RNA"/>
</dbReference>
<sequence>MLSNNLCALVVNFHLNGSFSCCGCTF</sequence>
<name>A0A2P2PWS9_RHIMU</name>
<accession>A0A2P2PWS9</accession>
<proteinExistence type="predicted"/>
<reference evidence="1" key="1">
    <citation type="submission" date="2018-02" db="EMBL/GenBank/DDBJ databases">
        <title>Rhizophora mucronata_Transcriptome.</title>
        <authorList>
            <person name="Meera S.P."/>
            <person name="Sreeshan A."/>
            <person name="Augustine A."/>
        </authorList>
    </citation>
    <scope>NUCLEOTIDE SEQUENCE</scope>
    <source>
        <tissue evidence="1">Leaf</tissue>
    </source>
</reference>
<dbReference type="AlphaFoldDB" id="A0A2P2PWS9"/>
<protein>
    <submittedName>
        <fullName evidence="1">Uncharacterized protein</fullName>
    </submittedName>
</protein>
<evidence type="ECO:0000313" key="1">
    <source>
        <dbReference type="EMBL" id="MBX59207.1"/>
    </source>
</evidence>
<organism evidence="1">
    <name type="scientific">Rhizophora mucronata</name>
    <name type="common">Asiatic mangrove</name>
    <dbReference type="NCBI Taxonomy" id="61149"/>
    <lineage>
        <taxon>Eukaryota</taxon>
        <taxon>Viridiplantae</taxon>
        <taxon>Streptophyta</taxon>
        <taxon>Embryophyta</taxon>
        <taxon>Tracheophyta</taxon>
        <taxon>Spermatophyta</taxon>
        <taxon>Magnoliopsida</taxon>
        <taxon>eudicotyledons</taxon>
        <taxon>Gunneridae</taxon>
        <taxon>Pentapetalae</taxon>
        <taxon>rosids</taxon>
        <taxon>fabids</taxon>
        <taxon>Malpighiales</taxon>
        <taxon>Rhizophoraceae</taxon>
        <taxon>Rhizophora</taxon>
    </lineage>
</organism>